<reference evidence="1" key="1">
    <citation type="submission" date="2020-11" db="EMBL/GenBank/DDBJ databases">
        <title>Isolation and identification of active actinomycetes.</title>
        <authorList>
            <person name="Sun X."/>
        </authorList>
    </citation>
    <scope>NUCLEOTIDE SEQUENCE</scope>
    <source>
        <strain evidence="1">NEAU-A11</strain>
    </source>
</reference>
<dbReference type="Proteomes" id="UP000598146">
    <property type="component" value="Unassembled WGS sequence"/>
</dbReference>
<accession>A0A931G3D4</accession>
<evidence type="ECO:0000313" key="1">
    <source>
        <dbReference type="EMBL" id="MBG0568737.1"/>
    </source>
</evidence>
<name>A0A931G3D4_9ACTN</name>
<gene>
    <name evidence="1" type="ORF">I4J89_45710</name>
</gene>
<keyword evidence="2" id="KW-1185">Reference proteome</keyword>
<evidence type="ECO:0000313" key="2">
    <source>
        <dbReference type="Proteomes" id="UP000598146"/>
    </source>
</evidence>
<dbReference type="RefSeq" id="WP_196420506.1">
    <property type="nucleotide sequence ID" value="NZ_JADQTO010000043.1"/>
</dbReference>
<dbReference type="Gene3D" id="1.10.8.430">
    <property type="entry name" value="Helical domain of apoptotic protease-activating factors"/>
    <property type="match status" value="1"/>
</dbReference>
<organism evidence="1 2">
    <name type="scientific">Actinoplanes aureus</name>
    <dbReference type="NCBI Taxonomy" id="2792083"/>
    <lineage>
        <taxon>Bacteria</taxon>
        <taxon>Bacillati</taxon>
        <taxon>Actinomycetota</taxon>
        <taxon>Actinomycetes</taxon>
        <taxon>Micromonosporales</taxon>
        <taxon>Micromonosporaceae</taxon>
        <taxon>Actinoplanes</taxon>
    </lineage>
</organism>
<comment type="caution">
    <text evidence="1">The sequence shown here is derived from an EMBL/GenBank/DDBJ whole genome shotgun (WGS) entry which is preliminary data.</text>
</comment>
<proteinExistence type="predicted"/>
<sequence length="66" mass="6954">MWRTATHLSVDGFTHNEALAFFAQAVPEVPVGSDPHAAAQIARSCGYLPVALGQITGHMRSTPAGH</sequence>
<dbReference type="InterPro" id="IPR042197">
    <property type="entry name" value="Apaf_helical"/>
</dbReference>
<dbReference type="EMBL" id="JADQTO010000043">
    <property type="protein sequence ID" value="MBG0568737.1"/>
    <property type="molecule type" value="Genomic_DNA"/>
</dbReference>
<protein>
    <submittedName>
        <fullName evidence="1">Uncharacterized protein</fullName>
    </submittedName>
</protein>
<dbReference type="AlphaFoldDB" id="A0A931G3D4"/>